<evidence type="ECO:0000256" key="1">
    <source>
        <dbReference type="ARBA" id="ARBA00023125"/>
    </source>
</evidence>
<protein>
    <submittedName>
        <fullName evidence="2">Rrf2 family transcriptional regulator</fullName>
    </submittedName>
</protein>
<comment type="caution">
    <text evidence="2">The sequence shown here is derived from an EMBL/GenBank/DDBJ whole genome shotgun (WGS) entry which is preliminary data.</text>
</comment>
<keyword evidence="3" id="KW-1185">Reference proteome</keyword>
<dbReference type="RefSeq" id="WP_094787421.1">
    <property type="nucleotide sequence ID" value="NZ_NDXW01000001.1"/>
</dbReference>
<dbReference type="InterPro" id="IPR030489">
    <property type="entry name" value="TR_Rrf2-type_CS"/>
</dbReference>
<dbReference type="AlphaFoldDB" id="A0A4P9VP14"/>
<dbReference type="InterPro" id="IPR000944">
    <property type="entry name" value="Tscrpt_reg_Rrf2"/>
</dbReference>
<dbReference type="NCBIfam" id="TIGR00738">
    <property type="entry name" value="rrf2_super"/>
    <property type="match status" value="1"/>
</dbReference>
<dbReference type="Gene3D" id="1.10.10.10">
    <property type="entry name" value="Winged helix-like DNA-binding domain superfamily/Winged helix DNA-binding domain"/>
    <property type="match status" value="1"/>
</dbReference>
<dbReference type="EMBL" id="NDXW01000001">
    <property type="protein sequence ID" value="RDH44227.1"/>
    <property type="molecule type" value="Genomic_DNA"/>
</dbReference>
<keyword evidence="1" id="KW-0238">DNA-binding</keyword>
<dbReference type="Proteomes" id="UP000257039">
    <property type="component" value="Unassembled WGS sequence"/>
</dbReference>
<dbReference type="InterPro" id="IPR036388">
    <property type="entry name" value="WH-like_DNA-bd_sf"/>
</dbReference>
<name>A0A4P9VP14_9GAMM</name>
<evidence type="ECO:0000313" key="3">
    <source>
        <dbReference type="Proteomes" id="UP000257039"/>
    </source>
</evidence>
<accession>A0A4P9VP14</accession>
<gene>
    <name evidence="2" type="ORF">B9G39_12650</name>
</gene>
<sequence>MKLTQYTDYGLRTLIYLTTLPPDTLSNVGDVAARYAISRNHLVKVVNQLTRLGYICSVRGKGGGIRLAKKPTEITLGAVIRALEGNLQAVECHAPRCKLVEHCALQQTLANAMDAFLQVMDGYTLADITQNKPELVQLLTLPP</sequence>
<dbReference type="Pfam" id="PF02082">
    <property type="entry name" value="Rrf2"/>
    <property type="match status" value="1"/>
</dbReference>
<dbReference type="PANTHER" id="PTHR33221:SF4">
    <property type="entry name" value="HTH-TYPE TRANSCRIPTIONAL REPRESSOR NSRR"/>
    <property type="match status" value="1"/>
</dbReference>
<evidence type="ECO:0000313" key="2">
    <source>
        <dbReference type="EMBL" id="RDH44227.1"/>
    </source>
</evidence>
<dbReference type="InterPro" id="IPR036390">
    <property type="entry name" value="WH_DNA-bd_sf"/>
</dbReference>
<organism evidence="2 3">
    <name type="scientific">Zooshikella ganghwensis</name>
    <dbReference type="NCBI Taxonomy" id="202772"/>
    <lineage>
        <taxon>Bacteria</taxon>
        <taxon>Pseudomonadati</taxon>
        <taxon>Pseudomonadota</taxon>
        <taxon>Gammaproteobacteria</taxon>
        <taxon>Oceanospirillales</taxon>
        <taxon>Zooshikellaceae</taxon>
        <taxon>Zooshikella</taxon>
    </lineage>
</organism>
<dbReference type="PANTHER" id="PTHR33221">
    <property type="entry name" value="WINGED HELIX-TURN-HELIX TRANSCRIPTIONAL REGULATOR, RRF2 FAMILY"/>
    <property type="match status" value="1"/>
</dbReference>
<dbReference type="GO" id="GO:0003677">
    <property type="term" value="F:DNA binding"/>
    <property type="evidence" value="ECO:0007669"/>
    <property type="project" value="UniProtKB-KW"/>
</dbReference>
<dbReference type="PROSITE" id="PS01332">
    <property type="entry name" value="HTH_RRF2_1"/>
    <property type="match status" value="1"/>
</dbReference>
<dbReference type="GO" id="GO:0005829">
    <property type="term" value="C:cytosol"/>
    <property type="evidence" value="ECO:0007669"/>
    <property type="project" value="TreeGrafter"/>
</dbReference>
<dbReference type="SUPFAM" id="SSF46785">
    <property type="entry name" value="Winged helix' DNA-binding domain"/>
    <property type="match status" value="1"/>
</dbReference>
<dbReference type="GO" id="GO:0003700">
    <property type="term" value="F:DNA-binding transcription factor activity"/>
    <property type="evidence" value="ECO:0007669"/>
    <property type="project" value="TreeGrafter"/>
</dbReference>
<reference evidence="2 3" key="1">
    <citation type="submission" date="2017-04" db="EMBL/GenBank/DDBJ databases">
        <title>Draft genome sequence of Zooshikella ganghwensis VG4 isolated from Red Sea sediments.</title>
        <authorList>
            <person name="Rehman Z."/>
            <person name="Alam I."/>
            <person name="Kamau A."/>
            <person name="Bajic V."/>
            <person name="Leiknes T."/>
        </authorList>
    </citation>
    <scope>NUCLEOTIDE SEQUENCE [LARGE SCALE GENOMIC DNA]</scope>
    <source>
        <strain evidence="2 3">VG4</strain>
    </source>
</reference>
<proteinExistence type="predicted"/>
<dbReference type="PROSITE" id="PS51197">
    <property type="entry name" value="HTH_RRF2_2"/>
    <property type="match status" value="1"/>
</dbReference>